<feature type="transmembrane region" description="Helical" evidence="9">
    <location>
        <begin position="196"/>
        <end position="215"/>
    </location>
</feature>
<dbReference type="Gene3D" id="3.60.110.10">
    <property type="entry name" value="Carbon-nitrogen hydrolase"/>
    <property type="match status" value="1"/>
</dbReference>
<evidence type="ECO:0000256" key="2">
    <source>
        <dbReference type="ARBA" id="ARBA00010065"/>
    </source>
</evidence>
<evidence type="ECO:0000256" key="4">
    <source>
        <dbReference type="ARBA" id="ARBA00022679"/>
    </source>
</evidence>
<dbReference type="PANTHER" id="PTHR38686:SF1">
    <property type="entry name" value="APOLIPOPROTEIN N-ACYLTRANSFERASE"/>
    <property type="match status" value="1"/>
</dbReference>
<comment type="caution">
    <text evidence="11">The sequence shown here is derived from an EMBL/GenBank/DDBJ whole genome shotgun (WGS) entry which is preliminary data.</text>
</comment>
<evidence type="ECO:0000313" key="12">
    <source>
        <dbReference type="Proteomes" id="UP001501310"/>
    </source>
</evidence>
<feature type="transmembrane region" description="Helical" evidence="9">
    <location>
        <begin position="121"/>
        <end position="145"/>
    </location>
</feature>
<dbReference type="HAMAP" id="MF_01148">
    <property type="entry name" value="Lnt"/>
    <property type="match status" value="1"/>
</dbReference>
<dbReference type="EMBL" id="BAAAZD010000001">
    <property type="protein sequence ID" value="GAA4004171.1"/>
    <property type="molecule type" value="Genomic_DNA"/>
</dbReference>
<evidence type="ECO:0000256" key="5">
    <source>
        <dbReference type="ARBA" id="ARBA00022692"/>
    </source>
</evidence>
<evidence type="ECO:0000259" key="10">
    <source>
        <dbReference type="PROSITE" id="PS50263"/>
    </source>
</evidence>
<dbReference type="NCBIfam" id="TIGR00546">
    <property type="entry name" value="lnt"/>
    <property type="match status" value="1"/>
</dbReference>
<protein>
    <recommendedName>
        <fullName evidence="9">Apolipoprotein N-acyltransferase</fullName>
        <shortName evidence="9">ALP N-acyltransferase</shortName>
        <ecNumber evidence="9">2.3.1.269</ecNumber>
    </recommendedName>
</protein>
<dbReference type="InterPro" id="IPR036526">
    <property type="entry name" value="C-N_Hydrolase_sf"/>
</dbReference>
<keyword evidence="7 9" id="KW-0472">Membrane</keyword>
<evidence type="ECO:0000313" key="11">
    <source>
        <dbReference type="EMBL" id="GAA4004171.1"/>
    </source>
</evidence>
<dbReference type="SUPFAM" id="SSF56317">
    <property type="entry name" value="Carbon-nitrogen hydrolase"/>
    <property type="match status" value="1"/>
</dbReference>
<dbReference type="InterPro" id="IPR003010">
    <property type="entry name" value="C-N_Hydrolase"/>
</dbReference>
<dbReference type="InterPro" id="IPR045378">
    <property type="entry name" value="LNT_N"/>
</dbReference>
<feature type="domain" description="CN hydrolase" evidence="10">
    <location>
        <begin position="230"/>
        <end position="486"/>
    </location>
</feature>
<accession>A0ABP7RZA7</accession>
<feature type="transmembrane region" description="Helical" evidence="9">
    <location>
        <begin position="165"/>
        <end position="184"/>
    </location>
</feature>
<keyword evidence="6 9" id="KW-1133">Transmembrane helix</keyword>
<evidence type="ECO:0000256" key="3">
    <source>
        <dbReference type="ARBA" id="ARBA00022475"/>
    </source>
</evidence>
<evidence type="ECO:0000256" key="1">
    <source>
        <dbReference type="ARBA" id="ARBA00004651"/>
    </source>
</evidence>
<sequence length="525" mass="56383">MGGGVNRPLLLLTAFPLGLVSALAFAPLGWWPLMPLAFAALAFLIGRAGSLPKALLTGWLFGVGQFVLGLNWIATAFTYQAAMPAWLGWVAVVLLSFYLAIYPALATGLAWRFGRRSRTALVLALAAGWTLAEYLRATMFTGFAWNPVGVVLIDTSARGWAQLVGTYGLSALVVLIGGLFLQLFVRPEPRQASPRVIGLVVAVSVGIVWLLPLSLVQNRAFGPRPAIRVVQPNIGQEDKWREGLEEEAFQRLASLSRIPAGSPPTLLLWPEVAVPVAFQLEGPPPQRLTTPLPPARRAGGLLRPGSDLLVTGAFALVVDRNARLVGSTNSVMPISASGQIAGRYDKAHLVPYGEYLPMRPLLSAIGLSQLAPGEGDTLEGPGPRNLSLPGWGSMGVQVCYEIIFSGQVVDPRHRPDFLFNPSNDAWFGRWGPPQHLAQARLRAAEEGLPIIRSTPTGISAVIGADGRLLHSLPWRTAGAIDADLPAPRPPTFFSRHGNAIPLTLALLLLILAVGIDARARYRRHI</sequence>
<evidence type="ECO:0000256" key="6">
    <source>
        <dbReference type="ARBA" id="ARBA00022989"/>
    </source>
</evidence>
<keyword evidence="4 9" id="KW-0808">Transferase</keyword>
<dbReference type="Pfam" id="PF20154">
    <property type="entry name" value="LNT_N"/>
    <property type="match status" value="1"/>
</dbReference>
<dbReference type="PROSITE" id="PS50263">
    <property type="entry name" value="CN_HYDROLASE"/>
    <property type="match status" value="1"/>
</dbReference>
<dbReference type="CDD" id="cd07571">
    <property type="entry name" value="ALP_N-acyl_transferase"/>
    <property type="match status" value="1"/>
</dbReference>
<feature type="transmembrane region" description="Helical" evidence="9">
    <location>
        <begin position="86"/>
        <end position="109"/>
    </location>
</feature>
<keyword evidence="12" id="KW-1185">Reference proteome</keyword>
<proteinExistence type="inferred from homology"/>
<dbReference type="Proteomes" id="UP001501310">
    <property type="component" value="Unassembled WGS sequence"/>
</dbReference>
<keyword evidence="3 9" id="KW-1003">Cell membrane</keyword>
<comment type="function">
    <text evidence="9">Catalyzes the phospholipid dependent N-acylation of the N-terminal cysteine of apolipoprotein, the last step in lipoprotein maturation.</text>
</comment>
<dbReference type="EC" id="2.3.1.269" evidence="9"/>
<comment type="similarity">
    <text evidence="2 9">Belongs to the CN hydrolase family. Apolipoprotein N-acyltransferase subfamily.</text>
</comment>
<name>A0ABP7RZA7_9SPHN</name>
<dbReference type="PANTHER" id="PTHR38686">
    <property type="entry name" value="APOLIPOPROTEIN N-ACYLTRANSFERASE"/>
    <property type="match status" value="1"/>
</dbReference>
<keyword evidence="5 9" id="KW-0812">Transmembrane</keyword>
<dbReference type="Pfam" id="PF00795">
    <property type="entry name" value="CN_hydrolase"/>
    <property type="match status" value="1"/>
</dbReference>
<feature type="transmembrane region" description="Helical" evidence="9">
    <location>
        <begin position="499"/>
        <end position="517"/>
    </location>
</feature>
<evidence type="ECO:0000256" key="9">
    <source>
        <dbReference type="HAMAP-Rule" id="MF_01148"/>
    </source>
</evidence>
<feature type="transmembrane region" description="Helical" evidence="9">
    <location>
        <begin position="56"/>
        <end position="74"/>
    </location>
</feature>
<comment type="catalytic activity">
    <reaction evidence="9">
        <text>N-terminal S-1,2-diacyl-sn-glyceryl-L-cysteinyl-[lipoprotein] + a glycerophospholipid = N-acyl-S-1,2-diacyl-sn-glyceryl-L-cysteinyl-[lipoprotein] + a 2-acyl-sn-glycero-3-phospholipid + H(+)</text>
        <dbReference type="Rhea" id="RHEA:48228"/>
        <dbReference type="Rhea" id="RHEA-COMP:14681"/>
        <dbReference type="Rhea" id="RHEA-COMP:14684"/>
        <dbReference type="ChEBI" id="CHEBI:15378"/>
        <dbReference type="ChEBI" id="CHEBI:136912"/>
        <dbReference type="ChEBI" id="CHEBI:140656"/>
        <dbReference type="ChEBI" id="CHEBI:140657"/>
        <dbReference type="ChEBI" id="CHEBI:140660"/>
        <dbReference type="EC" id="2.3.1.269"/>
    </reaction>
</comment>
<keyword evidence="8 9" id="KW-0012">Acyltransferase</keyword>
<evidence type="ECO:0000256" key="7">
    <source>
        <dbReference type="ARBA" id="ARBA00023136"/>
    </source>
</evidence>
<comment type="pathway">
    <text evidence="9">Protein modification; lipoprotein biosynthesis (N-acyl transfer).</text>
</comment>
<reference evidence="12" key="1">
    <citation type="journal article" date="2019" name="Int. J. Syst. Evol. Microbiol.">
        <title>The Global Catalogue of Microorganisms (GCM) 10K type strain sequencing project: providing services to taxonomists for standard genome sequencing and annotation.</title>
        <authorList>
            <consortium name="The Broad Institute Genomics Platform"/>
            <consortium name="The Broad Institute Genome Sequencing Center for Infectious Disease"/>
            <person name="Wu L."/>
            <person name="Ma J."/>
        </authorList>
    </citation>
    <scope>NUCLEOTIDE SEQUENCE [LARGE SCALE GENOMIC DNA]</scope>
    <source>
        <strain evidence="12">JCM 16603</strain>
    </source>
</reference>
<comment type="subcellular location">
    <subcellularLocation>
        <location evidence="1 9">Cell membrane</location>
        <topology evidence="1 9">Multi-pass membrane protein</topology>
    </subcellularLocation>
</comment>
<evidence type="ECO:0000256" key="8">
    <source>
        <dbReference type="ARBA" id="ARBA00023315"/>
    </source>
</evidence>
<dbReference type="InterPro" id="IPR004563">
    <property type="entry name" value="Apolipo_AcylTrfase"/>
</dbReference>
<gene>
    <name evidence="9 11" type="primary">lnt</name>
    <name evidence="11" type="ORF">GCM10022211_15160</name>
</gene>
<organism evidence="11 12">
    <name type="scientific">Sphingomonas humi</name>
    <dbReference type="NCBI Taxonomy" id="335630"/>
    <lineage>
        <taxon>Bacteria</taxon>
        <taxon>Pseudomonadati</taxon>
        <taxon>Pseudomonadota</taxon>
        <taxon>Alphaproteobacteria</taxon>
        <taxon>Sphingomonadales</taxon>
        <taxon>Sphingomonadaceae</taxon>
        <taxon>Sphingomonas</taxon>
    </lineage>
</organism>